<reference evidence="1 2" key="1">
    <citation type="submission" date="2021-06" db="EMBL/GenBank/DDBJ databases">
        <authorList>
            <person name="Palmer J.M."/>
        </authorList>
    </citation>
    <scope>NUCLEOTIDE SEQUENCE [LARGE SCALE GENOMIC DNA]</scope>
    <source>
        <strain evidence="1 2">XC_2019</strain>
        <tissue evidence="1">Muscle</tissue>
    </source>
</reference>
<dbReference type="Proteomes" id="UP001434883">
    <property type="component" value="Unassembled WGS sequence"/>
</dbReference>
<evidence type="ECO:0000313" key="2">
    <source>
        <dbReference type="Proteomes" id="UP001434883"/>
    </source>
</evidence>
<organism evidence="1 2">
    <name type="scientific">Xenoophorus captivus</name>
    <dbReference type="NCBI Taxonomy" id="1517983"/>
    <lineage>
        <taxon>Eukaryota</taxon>
        <taxon>Metazoa</taxon>
        <taxon>Chordata</taxon>
        <taxon>Craniata</taxon>
        <taxon>Vertebrata</taxon>
        <taxon>Euteleostomi</taxon>
        <taxon>Actinopterygii</taxon>
        <taxon>Neopterygii</taxon>
        <taxon>Teleostei</taxon>
        <taxon>Neoteleostei</taxon>
        <taxon>Acanthomorphata</taxon>
        <taxon>Ovalentaria</taxon>
        <taxon>Atherinomorphae</taxon>
        <taxon>Cyprinodontiformes</taxon>
        <taxon>Goodeidae</taxon>
        <taxon>Xenoophorus</taxon>
    </lineage>
</organism>
<gene>
    <name evidence="1" type="ORF">XENOCAPTIV_015733</name>
</gene>
<sequence>MLVLLSPCVRPGGEQRTAAVYSCSCAMGGRTGGEPFQSTGCRIGSWMPLRWLINLSGQLPLLVLCAILPGVCLRSGPPARKSQETELSLPHAIYRCTARWATCHVKNMIFLFSSHLLSLSPQNELLLPFLSLQ</sequence>
<protein>
    <submittedName>
        <fullName evidence="1">Uncharacterized protein</fullName>
    </submittedName>
</protein>
<name>A0ABV0R8Y9_9TELE</name>
<comment type="caution">
    <text evidence="1">The sequence shown here is derived from an EMBL/GenBank/DDBJ whole genome shotgun (WGS) entry which is preliminary data.</text>
</comment>
<keyword evidence="2" id="KW-1185">Reference proteome</keyword>
<evidence type="ECO:0000313" key="1">
    <source>
        <dbReference type="EMBL" id="MEQ2204601.1"/>
    </source>
</evidence>
<accession>A0ABV0R8Y9</accession>
<dbReference type="EMBL" id="JAHRIN010036867">
    <property type="protein sequence ID" value="MEQ2204601.1"/>
    <property type="molecule type" value="Genomic_DNA"/>
</dbReference>
<proteinExistence type="predicted"/>